<dbReference type="HOGENOM" id="CLU_255592_0_0_1"/>
<evidence type="ECO:0000256" key="5">
    <source>
        <dbReference type="SAM" id="MobiDB-lite"/>
    </source>
</evidence>
<dbReference type="eggNOG" id="KOG4643">
    <property type="taxonomic scope" value="Eukaryota"/>
</dbReference>
<dbReference type="SUPFAM" id="SSF116907">
    <property type="entry name" value="Hook domain"/>
    <property type="match status" value="1"/>
</dbReference>
<dbReference type="InterPro" id="IPR036872">
    <property type="entry name" value="CH_dom_sf"/>
</dbReference>
<dbReference type="FunFam" id="1.10.418.10:FF:000181">
    <property type="entry name" value="Girdin homolog"/>
    <property type="match status" value="1"/>
</dbReference>
<dbReference type="Gene3D" id="1.10.418.10">
    <property type="entry name" value="Calponin-like domain"/>
    <property type="match status" value="1"/>
</dbReference>
<organism evidence="8">
    <name type="scientific">Caenorhabditis remanei</name>
    <name type="common">Caenorhabditis vulgaris</name>
    <dbReference type="NCBI Taxonomy" id="31234"/>
    <lineage>
        <taxon>Eukaryota</taxon>
        <taxon>Metazoa</taxon>
        <taxon>Ecdysozoa</taxon>
        <taxon>Nematoda</taxon>
        <taxon>Chromadorea</taxon>
        <taxon>Rhabditida</taxon>
        <taxon>Rhabditina</taxon>
        <taxon>Rhabditomorpha</taxon>
        <taxon>Rhabditoidea</taxon>
        <taxon>Rhabditidae</taxon>
        <taxon>Peloderinae</taxon>
        <taxon>Caenorhabditis</taxon>
    </lineage>
</organism>
<feature type="compositionally biased region" description="Polar residues" evidence="5">
    <location>
        <begin position="1155"/>
        <end position="1168"/>
    </location>
</feature>
<feature type="region of interest" description="Disordered" evidence="5">
    <location>
        <begin position="1149"/>
        <end position="1370"/>
    </location>
</feature>
<feature type="domain" description="HOOK N-terminal" evidence="6">
    <location>
        <begin position="47"/>
        <end position="171"/>
    </location>
</feature>
<feature type="coiled-coil region" evidence="4">
    <location>
        <begin position="246"/>
        <end position="411"/>
    </location>
</feature>
<evidence type="ECO:0000256" key="4">
    <source>
        <dbReference type="SAM" id="Coils"/>
    </source>
</evidence>
<evidence type="ECO:0000256" key="2">
    <source>
        <dbReference type="ARBA" id="ARBA00022490"/>
    </source>
</evidence>
<reference evidence="7" key="1">
    <citation type="submission" date="2007-07" db="EMBL/GenBank/DDBJ databases">
        <title>PCAP assembly of the Caenorhabditis remanei genome.</title>
        <authorList>
            <consortium name="The Caenorhabditis remanei Sequencing Consortium"/>
            <person name="Wilson R.K."/>
        </authorList>
    </citation>
    <scope>NUCLEOTIDE SEQUENCE [LARGE SCALE GENOMIC DNA]</scope>
    <source>
        <strain evidence="7">PB4641</strain>
    </source>
</reference>
<accession>E3NB72</accession>
<keyword evidence="8" id="KW-1185">Reference proteome</keyword>
<dbReference type="KEGG" id="crq:GCK72_022046"/>
<dbReference type="Pfam" id="PF19047">
    <property type="entry name" value="HOOK_N"/>
    <property type="match status" value="1"/>
</dbReference>
<sequence length="1381" mass="160709">MKNKSEEFFWNHPLAFWLHDCAIGDPPLIPEKEWRMKHRYNCAEVYIEEILDGLLMSSLMSYIDPNCPASYNSLDFSENGKSKKGWNQFQHLLIHINRFYETNLEQIIVCRLPDLHILTRIEFDENSQEELKKLLLLLLGCAIQSDKKKVFVERITGFNQEIQAGLARYIQQLTEGKQIVKHLNDFSRMREREDLDEGGGAIGSVEEIDTDDLESTTTTSSNGEICNKHKDQSFLMSRSTSPTSETRHLSLQMANLQHEMRQLRTQAENKDEECRKLEVELEEKSRRISSLENERLKLLEKERMVKELDDDLQAARCRIEKLQQLEHMEKKFKEARDEKEMYKSRYEAVTKKNITLEEEYTELDRNLKKLQVTSKNRAGVEEQLLRMKTKLKDLEAEVSKKNLDIGDLILEKHRMDVELKEREERILQLEMPGSTSNTPRFMDSLADQLEDAKQDEVELMKAEIRKLRAQTEGAVPDTALIVHHQELEDLRKQLSTEQHKNTELHLEIQKLQVEREQIDGNMERIGIELEGTTEQVENLSHERDEAIRMLHEARRKFGQFQTEFGVKSDEKLRKFQCEIVSMREKEEEMEFQVGKVKEENRRLQFELDEVHEEKSQIEESLKSLERSKKSLDLEKSSLKSRLVELEDLIESQKMTLLNTKVSQKRLEDRDALINSLHNQKNDLENDLKTCQTHLDLESKKLQRLREDLVQEKSKRADLVGRLRSLCTTLSLNGAHFDVEKTDDEQLIASIDDIMMNALVAVKRERDDLRIQGNQQIAELHDLKRDIEKLRRSESASLNESDDRVRELTKENMNTKEQVFMLQEKLRELNLELSTKNDELDISKASIEELSRNSISSTSNNSEIARLQVSIRNSQIQEDLVKQENSKIRDELQDLQKQNKNVSHNLDELESMHKALLVDHSRLQQLHNLLTKDYDQAKKETMELKLKVQNIPKQQAVYMNANIRELEAKLSEEISRKELQNRQFQNLEREHKMCRIHCDNLRRDITELVQTREELSLELRRAHDTCVHKNNSIDDLKKQLSQKISEINKLNSKIDALSQLNRTYNEENKNLSRQLEILLTQNKELLQRALHDKDQYHLEMKDYQDQLSALRRHKEKLEDKIMDQYRTMENKKSTPERKQPLVKRAAKALINRRRATSNGGSTTEDSSVYSADERSSPPLAPGTPDDNDNLPPTCSSSDDHEIVSPDFSEKNVLRPGMRSRNDFLGGSVRIPAGTRRYLNDNENHNQSTSFLPPRAPLRNTHTTSSLRSRPPPPPYNPRGPVSKTPHYLESDDSPSRTPGNLSSLFEPIAHSTPNSSLLGSPDRRVVAEGEKREAVRDKDERIDKTLSYYENVNLPPSQSSSSPDYQDGNPNEKTLWLAYGCV</sequence>
<dbReference type="GO" id="GO:0031122">
    <property type="term" value="P:cytoplasmic microtubule organization"/>
    <property type="evidence" value="ECO:0007669"/>
    <property type="project" value="TreeGrafter"/>
</dbReference>
<gene>
    <name evidence="7" type="ORF">CRE_07800</name>
</gene>
<dbReference type="InterPro" id="IPR043936">
    <property type="entry name" value="HOOK_N"/>
</dbReference>
<dbReference type="GO" id="GO:0051959">
    <property type="term" value="F:dynein light intermediate chain binding"/>
    <property type="evidence" value="ECO:0007669"/>
    <property type="project" value="TreeGrafter"/>
</dbReference>
<dbReference type="OrthoDB" id="10254988at2759"/>
<dbReference type="OMA" id="IMRSDMM"/>
<dbReference type="InParanoid" id="E3NB72"/>
<protein>
    <recommendedName>
        <fullName evidence="6">HOOK N-terminal domain-containing protein</fullName>
    </recommendedName>
</protein>
<feature type="region of interest" description="Disordered" evidence="5">
    <location>
        <begin position="192"/>
        <end position="246"/>
    </location>
</feature>
<comment type="subcellular location">
    <subcellularLocation>
        <location evidence="1">Cytoplasm</location>
    </subcellularLocation>
</comment>
<dbReference type="EMBL" id="DS268582">
    <property type="protein sequence ID" value="EFO91793.1"/>
    <property type="molecule type" value="Genomic_DNA"/>
</dbReference>
<dbReference type="GO" id="GO:0008017">
    <property type="term" value="F:microtubule binding"/>
    <property type="evidence" value="ECO:0007669"/>
    <property type="project" value="TreeGrafter"/>
</dbReference>
<dbReference type="PANTHER" id="PTHR18947:SF28">
    <property type="entry name" value="GIRDIN, ISOFORM A"/>
    <property type="match status" value="1"/>
</dbReference>
<feature type="compositionally biased region" description="Polar residues" evidence="5">
    <location>
        <begin position="234"/>
        <end position="244"/>
    </location>
</feature>
<feature type="compositionally biased region" description="Basic and acidic residues" evidence="5">
    <location>
        <begin position="1320"/>
        <end position="1343"/>
    </location>
</feature>
<dbReference type="RefSeq" id="XP_003094339.2">
    <property type="nucleotide sequence ID" value="XM_003094291.2"/>
</dbReference>
<dbReference type="Proteomes" id="UP000008281">
    <property type="component" value="Unassembled WGS sequence"/>
</dbReference>
<evidence type="ECO:0000256" key="1">
    <source>
        <dbReference type="ARBA" id="ARBA00004496"/>
    </source>
</evidence>
<proteinExistence type="predicted"/>
<evidence type="ECO:0000259" key="6">
    <source>
        <dbReference type="Pfam" id="PF19047"/>
    </source>
</evidence>
<evidence type="ECO:0000313" key="7">
    <source>
        <dbReference type="EMBL" id="EFO91793.1"/>
    </source>
</evidence>
<feature type="coiled-coil region" evidence="4">
    <location>
        <begin position="582"/>
        <end position="721"/>
    </location>
</feature>
<dbReference type="GO" id="GO:0005737">
    <property type="term" value="C:cytoplasm"/>
    <property type="evidence" value="ECO:0007669"/>
    <property type="project" value="UniProtKB-SubCell"/>
</dbReference>
<evidence type="ECO:0000313" key="8">
    <source>
        <dbReference type="Proteomes" id="UP000008281"/>
    </source>
</evidence>
<dbReference type="CTD" id="9812964"/>
<feature type="coiled-coil region" evidence="4">
    <location>
        <begin position="442"/>
        <end position="556"/>
    </location>
</feature>
<dbReference type="FunCoup" id="E3NB72">
    <property type="interactions" value="1866"/>
</dbReference>
<keyword evidence="3 4" id="KW-0175">Coiled coil</keyword>
<feature type="coiled-coil region" evidence="4">
    <location>
        <begin position="772"/>
        <end position="852"/>
    </location>
</feature>
<evidence type="ECO:0000256" key="3">
    <source>
        <dbReference type="ARBA" id="ARBA00023054"/>
    </source>
</evidence>
<dbReference type="GeneID" id="9812964"/>
<dbReference type="GO" id="GO:0030705">
    <property type="term" value="P:cytoskeleton-dependent intracellular transport"/>
    <property type="evidence" value="ECO:0007669"/>
    <property type="project" value="InterPro"/>
</dbReference>
<dbReference type="STRING" id="31234.E3NB72"/>
<dbReference type="PANTHER" id="PTHR18947">
    <property type="entry name" value="HOOK PROTEINS"/>
    <property type="match status" value="1"/>
</dbReference>
<dbReference type="GO" id="GO:0005813">
    <property type="term" value="C:centrosome"/>
    <property type="evidence" value="ECO:0007669"/>
    <property type="project" value="TreeGrafter"/>
</dbReference>
<feature type="coiled-coil region" evidence="4">
    <location>
        <begin position="877"/>
        <end position="1133"/>
    </location>
</feature>
<keyword evidence="2" id="KW-0963">Cytoplasm</keyword>
<feature type="compositionally biased region" description="Basic and acidic residues" evidence="5">
    <location>
        <begin position="1196"/>
        <end position="1211"/>
    </location>
</feature>
<name>E3NB72_CAERE</name>